<evidence type="ECO:0000313" key="2">
    <source>
        <dbReference type="EMBL" id="KIY61189.1"/>
    </source>
</evidence>
<evidence type="ECO:0008006" key="4">
    <source>
        <dbReference type="Google" id="ProtNLM"/>
    </source>
</evidence>
<feature type="non-terminal residue" evidence="2">
    <location>
        <position position="285"/>
    </location>
</feature>
<dbReference type="InterPro" id="IPR004242">
    <property type="entry name" value="Transposase_21"/>
</dbReference>
<organism evidence="2 3">
    <name type="scientific">Cylindrobasidium torrendii FP15055 ss-10</name>
    <dbReference type="NCBI Taxonomy" id="1314674"/>
    <lineage>
        <taxon>Eukaryota</taxon>
        <taxon>Fungi</taxon>
        <taxon>Dikarya</taxon>
        <taxon>Basidiomycota</taxon>
        <taxon>Agaricomycotina</taxon>
        <taxon>Agaricomycetes</taxon>
        <taxon>Agaricomycetidae</taxon>
        <taxon>Agaricales</taxon>
        <taxon>Marasmiineae</taxon>
        <taxon>Physalacriaceae</taxon>
        <taxon>Cylindrobasidium</taxon>
    </lineage>
</organism>
<name>A0A0D7ATP1_9AGAR</name>
<evidence type="ECO:0000256" key="1">
    <source>
        <dbReference type="SAM" id="MobiDB-lite"/>
    </source>
</evidence>
<reference evidence="2 3" key="1">
    <citation type="journal article" date="2015" name="Fungal Genet. Biol.">
        <title>Evolution of novel wood decay mechanisms in Agaricales revealed by the genome sequences of Fistulina hepatica and Cylindrobasidium torrendii.</title>
        <authorList>
            <person name="Floudas D."/>
            <person name="Held B.W."/>
            <person name="Riley R."/>
            <person name="Nagy L.G."/>
            <person name="Koehler G."/>
            <person name="Ransdell A.S."/>
            <person name="Younus H."/>
            <person name="Chow J."/>
            <person name="Chiniquy J."/>
            <person name="Lipzen A."/>
            <person name="Tritt A."/>
            <person name="Sun H."/>
            <person name="Haridas S."/>
            <person name="LaButti K."/>
            <person name="Ohm R.A."/>
            <person name="Kues U."/>
            <person name="Blanchette R.A."/>
            <person name="Grigoriev I.V."/>
            <person name="Minto R.E."/>
            <person name="Hibbett D.S."/>
        </authorList>
    </citation>
    <scope>NUCLEOTIDE SEQUENCE [LARGE SCALE GENOMIC DNA]</scope>
    <source>
        <strain evidence="2 3">FP15055 ss-10</strain>
    </source>
</reference>
<feature type="region of interest" description="Disordered" evidence="1">
    <location>
        <begin position="1"/>
        <end position="31"/>
    </location>
</feature>
<dbReference type="Proteomes" id="UP000054007">
    <property type="component" value="Unassembled WGS sequence"/>
</dbReference>
<dbReference type="OrthoDB" id="3251442at2759"/>
<dbReference type="EMBL" id="KN881018">
    <property type="protein sequence ID" value="KIY61189.1"/>
    <property type="molecule type" value="Genomic_DNA"/>
</dbReference>
<dbReference type="Pfam" id="PF02992">
    <property type="entry name" value="Transposase_21"/>
    <property type="match status" value="1"/>
</dbReference>
<proteinExistence type="predicted"/>
<gene>
    <name evidence="2" type="ORF">CYLTODRAFT_384771</name>
</gene>
<dbReference type="AlphaFoldDB" id="A0A0D7ATP1"/>
<evidence type="ECO:0000313" key="3">
    <source>
        <dbReference type="Proteomes" id="UP000054007"/>
    </source>
</evidence>
<keyword evidence="3" id="KW-1185">Reference proteome</keyword>
<sequence>MSQSGGNDFEARDENWDWDEGAETELRDPDDPLYGLSLEDIVHADLERDLADFEQELTDEEIQLLRRMSHKLEFHLSDDAFETIPWAMDMDNSELASWKTTKARAQFLARFRPVPYDCCIKSCCCYVGPHADRTTCPYCKEARYKADGKTPRKRFNYIPIIPRLVGFYRNAAMVKKMQYRSEYDATTRATRQDEGSVDDVFDGDLYNDLRKTRVRINGVDQAYTHFAFARDIALALSTDGFAPWRRRKKTCWPLLLYNYNLPPEIRFHLEHIISVGVIPGPNKPK</sequence>
<protein>
    <recommendedName>
        <fullName evidence="4">Transposase domain-containing protein</fullName>
    </recommendedName>
</protein>
<dbReference type="STRING" id="1314674.A0A0D7ATP1"/>
<accession>A0A0D7ATP1</accession>